<accession>A0A0G4B479</accession>
<gene>
    <name evidence="1" type="ORF">UT28_C0001G0954</name>
</gene>
<evidence type="ECO:0000313" key="1">
    <source>
        <dbReference type="EMBL" id="AKM82731.1"/>
    </source>
</evidence>
<dbReference type="EMBL" id="CP011213">
    <property type="protein sequence ID" value="AKM82731.1"/>
    <property type="molecule type" value="Genomic_DNA"/>
</dbReference>
<dbReference type="AlphaFoldDB" id="A0A0G4B479"/>
<sequence>MSDDNTRVTGLCNDCMAEQDVVLVHELDNDEFAKNKINNNMHLNFILSPHNFGGAICPGVGQHPVDLYNV</sequence>
<reference evidence="1 2" key="1">
    <citation type="journal article" date="2015" name="Nature">
        <title>rRNA introns, odd ribosomes, and small enigmatic genomes across a large radiation of phyla.</title>
        <authorList>
            <person name="Brown C.T."/>
            <person name="Hug L.A."/>
            <person name="Thomas B.C."/>
            <person name="Sharon I."/>
            <person name="Castelle C.J."/>
            <person name="Singh A."/>
            <person name="Wilkins M.J."/>
            <person name="Williams K.H."/>
            <person name="Banfield J.F."/>
        </authorList>
    </citation>
    <scope>NUCLEOTIDE SEQUENCE [LARGE SCALE GENOMIC DNA]</scope>
</reference>
<organism evidence="1 2">
    <name type="scientific">Berkelbacteria bacterium GW2011_GWE1_39_12</name>
    <dbReference type="NCBI Taxonomy" id="1618337"/>
    <lineage>
        <taxon>Bacteria</taxon>
        <taxon>Candidatus Berkelbacteria</taxon>
    </lineage>
</organism>
<name>A0A0G4B479_9BACT</name>
<protein>
    <submittedName>
        <fullName evidence="1">Uncharacterized protein</fullName>
    </submittedName>
</protein>
<dbReference type="Proteomes" id="UP000035648">
    <property type="component" value="Chromosome"/>
</dbReference>
<evidence type="ECO:0000313" key="2">
    <source>
        <dbReference type="Proteomes" id="UP000035648"/>
    </source>
</evidence>
<proteinExistence type="predicted"/>
<dbReference type="KEGG" id="bbgw:UT28_C0001G0954"/>